<dbReference type="AlphaFoldDB" id="A0A6G1CRE9"/>
<dbReference type="Proteomes" id="UP000479710">
    <property type="component" value="Unassembled WGS sequence"/>
</dbReference>
<sequence length="68" mass="7118">MAGGGNGVAPSQHRGQTMMRPASRRRPDGRIRSAGRIAAAVELGREKTYALELEAGRNNVAEELGGGT</sequence>
<accession>A0A6G1CRE9</accession>
<protein>
    <submittedName>
        <fullName evidence="2">Uncharacterized protein</fullName>
    </submittedName>
</protein>
<proteinExistence type="predicted"/>
<gene>
    <name evidence="2" type="ORF">E2562_018315</name>
</gene>
<organism evidence="2 3">
    <name type="scientific">Oryza meyeriana var. granulata</name>
    <dbReference type="NCBI Taxonomy" id="110450"/>
    <lineage>
        <taxon>Eukaryota</taxon>
        <taxon>Viridiplantae</taxon>
        <taxon>Streptophyta</taxon>
        <taxon>Embryophyta</taxon>
        <taxon>Tracheophyta</taxon>
        <taxon>Spermatophyta</taxon>
        <taxon>Magnoliopsida</taxon>
        <taxon>Liliopsida</taxon>
        <taxon>Poales</taxon>
        <taxon>Poaceae</taxon>
        <taxon>BOP clade</taxon>
        <taxon>Oryzoideae</taxon>
        <taxon>Oryzeae</taxon>
        <taxon>Oryzinae</taxon>
        <taxon>Oryza</taxon>
        <taxon>Oryza meyeriana</taxon>
    </lineage>
</organism>
<comment type="caution">
    <text evidence="2">The sequence shown here is derived from an EMBL/GenBank/DDBJ whole genome shotgun (WGS) entry which is preliminary data.</text>
</comment>
<name>A0A6G1CRE9_9ORYZ</name>
<dbReference type="EMBL" id="SPHZ02000008">
    <property type="protein sequence ID" value="KAF0902690.1"/>
    <property type="molecule type" value="Genomic_DNA"/>
</dbReference>
<keyword evidence="3" id="KW-1185">Reference proteome</keyword>
<evidence type="ECO:0000313" key="3">
    <source>
        <dbReference type="Proteomes" id="UP000479710"/>
    </source>
</evidence>
<evidence type="ECO:0000256" key="1">
    <source>
        <dbReference type="SAM" id="MobiDB-lite"/>
    </source>
</evidence>
<feature type="region of interest" description="Disordered" evidence="1">
    <location>
        <begin position="1"/>
        <end position="33"/>
    </location>
</feature>
<evidence type="ECO:0000313" key="2">
    <source>
        <dbReference type="EMBL" id="KAF0902690.1"/>
    </source>
</evidence>
<reference evidence="2 3" key="1">
    <citation type="submission" date="2019-11" db="EMBL/GenBank/DDBJ databases">
        <title>Whole genome sequence of Oryza granulata.</title>
        <authorList>
            <person name="Li W."/>
        </authorList>
    </citation>
    <scope>NUCLEOTIDE SEQUENCE [LARGE SCALE GENOMIC DNA]</scope>
    <source>
        <strain evidence="3">cv. Menghai</strain>
        <tissue evidence="2">Leaf</tissue>
    </source>
</reference>